<organism evidence="4 5">
    <name type="scientific">Roseburia intestinalis</name>
    <dbReference type="NCBI Taxonomy" id="166486"/>
    <lineage>
        <taxon>Bacteria</taxon>
        <taxon>Bacillati</taxon>
        <taxon>Bacillota</taxon>
        <taxon>Clostridia</taxon>
        <taxon>Lachnospirales</taxon>
        <taxon>Lachnospiraceae</taxon>
        <taxon>Roseburia</taxon>
    </lineage>
</organism>
<gene>
    <name evidence="4" type="ORF">ERS852572_03489</name>
</gene>
<evidence type="ECO:0000313" key="4">
    <source>
        <dbReference type="EMBL" id="CUN30385.1"/>
    </source>
</evidence>
<sequence length="741" mass="84428">MSSLWYKEPAKVWEEALPLGNGRIGAMIFGGVEQERIQVNEESIWYGGPVDRNNPDAKAHLEEIRQHIFEGRLKEAQRLMNLTMSGCPDSMHPYQTLGDINIYSSGIEDVENYKRSLNLEEAVCLVEFDSRSVHFKREMFLSYPKDCLVIRFTADKSSQISFQANLSRGRYFDGINKLGENGICLYGNLGRGGSDFVMGIKAWAKGGVASAVGGNLCVQGADEVLLTFCAASSFRNKKKCDELLREIEEKMNNAAMLTYEELFEEHKEDYRTLFARVEFQLDGVEKFDVIPTNERIERAAKETPDIGLSKMLFDYGRYLLISCSRPGGLPATLQGIWNQDFTPPWESKYTININTEMNYWLAESCNLSECHMPLFDLLERMVENGRRTAEKMYGCRGFVAHHNTDIHGDTAPQDTWYPATYWVMGAAWLCTHLWTHYEYTLDREFLERSYPIMCEAALFFIDFLVEKDGYLVTCPSLSPENTYCLPNGEMGAVSYGATMDNQILRDLFSQCLAAGKILQATNSAFLEKAEYVLQKLLPTRIGSDGRIMEWMEEYEECEPGHRHISHLYGLHPSEQITVDNTPKLAEAARKTLETRLKNGGGHTGWSRAWIINHYAKLWDGEIAYHNIEQMLASSIYPNLFDRHPPFQIDGNFGVTAAIAEMLVQSTAERIILLPALPVAWTTGSVKGLRIKGNAEISLKWEEHKLTECTIHAYEKLHTRIIYRNKTMKIILEKGEEKNMML</sequence>
<dbReference type="Gene3D" id="1.50.10.10">
    <property type="match status" value="1"/>
</dbReference>
<dbReference type="GO" id="GO:0004560">
    <property type="term" value="F:alpha-L-fucosidase activity"/>
    <property type="evidence" value="ECO:0007669"/>
    <property type="project" value="InterPro"/>
</dbReference>
<evidence type="ECO:0008006" key="6">
    <source>
        <dbReference type="Google" id="ProtNLM"/>
    </source>
</evidence>
<dbReference type="Pfam" id="PF14498">
    <property type="entry name" value="Glyco_hyd_65N_2"/>
    <property type="match status" value="1"/>
</dbReference>
<dbReference type="EMBL" id="CYXZ01000038">
    <property type="protein sequence ID" value="CUN30385.1"/>
    <property type="molecule type" value="Genomic_DNA"/>
</dbReference>
<accession>A0A173VW99</accession>
<dbReference type="AlphaFoldDB" id="A0A173VW99"/>
<dbReference type="InterPro" id="IPR016518">
    <property type="entry name" value="Alpha-L-fucosidase"/>
</dbReference>
<dbReference type="FunFam" id="1.50.10.10:FF:000028">
    <property type="entry name" value="Alpha-L-fucosidase 2"/>
    <property type="match status" value="1"/>
</dbReference>
<evidence type="ECO:0000259" key="3">
    <source>
        <dbReference type="Pfam" id="PF22124"/>
    </source>
</evidence>
<dbReference type="GO" id="GO:0005975">
    <property type="term" value="P:carbohydrate metabolic process"/>
    <property type="evidence" value="ECO:0007669"/>
    <property type="project" value="InterPro"/>
</dbReference>
<dbReference type="PANTHER" id="PTHR31084:SF0">
    <property type="entry name" value="ALPHA-L-FUCOSIDASE 2"/>
    <property type="match status" value="1"/>
</dbReference>
<dbReference type="InterPro" id="IPR027414">
    <property type="entry name" value="GH95_N_dom"/>
</dbReference>
<dbReference type="STRING" id="166486.ERS852572_03489"/>
<reference evidence="4 5" key="1">
    <citation type="submission" date="2015-09" db="EMBL/GenBank/DDBJ databases">
        <authorList>
            <consortium name="Pathogen Informatics"/>
        </authorList>
    </citation>
    <scope>NUCLEOTIDE SEQUENCE [LARGE SCALE GENOMIC DNA]</scope>
    <source>
        <strain evidence="4 5">2789STDY5834960</strain>
    </source>
</reference>
<protein>
    <recommendedName>
        <fullName evidence="6">Glycoside hydrolase family 95 protein</fullName>
    </recommendedName>
</protein>
<evidence type="ECO:0000259" key="2">
    <source>
        <dbReference type="Pfam" id="PF21307"/>
    </source>
</evidence>
<evidence type="ECO:0000313" key="5">
    <source>
        <dbReference type="Proteomes" id="UP000095350"/>
    </source>
</evidence>
<feature type="domain" description="Glycosyl hydrolase family 95 catalytic" evidence="3">
    <location>
        <begin position="258"/>
        <end position="662"/>
    </location>
</feature>
<dbReference type="GeneID" id="61435194"/>
<dbReference type="PIRSF" id="PIRSF007663">
    <property type="entry name" value="UCP007663"/>
    <property type="match status" value="1"/>
</dbReference>
<dbReference type="InterPro" id="IPR012341">
    <property type="entry name" value="6hp_glycosidase-like_sf"/>
</dbReference>
<proteinExistence type="predicted"/>
<dbReference type="PANTHER" id="PTHR31084">
    <property type="entry name" value="ALPHA-L-FUCOSIDASE 2"/>
    <property type="match status" value="1"/>
</dbReference>
<evidence type="ECO:0000259" key="1">
    <source>
        <dbReference type="Pfam" id="PF14498"/>
    </source>
</evidence>
<feature type="domain" description="Alpha fucosidase A-like C-terminal" evidence="2">
    <location>
        <begin position="664"/>
        <end position="729"/>
    </location>
</feature>
<dbReference type="PaxDb" id="166486-ERS852572_03489"/>
<dbReference type="RefSeq" id="WP_006856466.1">
    <property type="nucleotide sequence ID" value="NZ_CABIYH010000038.1"/>
</dbReference>
<dbReference type="InterPro" id="IPR049053">
    <property type="entry name" value="AFCA-like_C"/>
</dbReference>
<dbReference type="Proteomes" id="UP000095350">
    <property type="component" value="Unassembled WGS sequence"/>
</dbReference>
<dbReference type="Pfam" id="PF22124">
    <property type="entry name" value="Glyco_hydro_95_cat"/>
    <property type="match status" value="1"/>
</dbReference>
<dbReference type="OrthoDB" id="9802600at2"/>
<name>A0A173VW99_9FIRM</name>
<dbReference type="InterPro" id="IPR008928">
    <property type="entry name" value="6-hairpin_glycosidase_sf"/>
</dbReference>
<dbReference type="SUPFAM" id="SSF48208">
    <property type="entry name" value="Six-hairpin glycosidases"/>
    <property type="match status" value="1"/>
</dbReference>
<dbReference type="InterPro" id="IPR054363">
    <property type="entry name" value="GH95_cat"/>
</dbReference>
<feature type="domain" description="Glycosyl hydrolase family 95 N-terminal" evidence="1">
    <location>
        <begin position="4"/>
        <end position="236"/>
    </location>
</feature>
<dbReference type="Pfam" id="PF21307">
    <property type="entry name" value="Glyco_hydro_95_C"/>
    <property type="match status" value="1"/>
</dbReference>